<feature type="region of interest" description="Disordered" evidence="1">
    <location>
        <begin position="536"/>
        <end position="565"/>
    </location>
</feature>
<proteinExistence type="predicted"/>
<keyword evidence="4" id="KW-1185">Reference proteome</keyword>
<reference evidence="2 4" key="1">
    <citation type="journal article" date="2014" name="BMC Genomics">
        <title>Genome sequence of Anopheles sinensis provides insight into genetics basis of mosquito competence for malaria parasites.</title>
        <authorList>
            <person name="Zhou D."/>
            <person name="Zhang D."/>
            <person name="Ding G."/>
            <person name="Shi L."/>
            <person name="Hou Q."/>
            <person name="Ye Y."/>
            <person name="Xu Y."/>
            <person name="Zhou H."/>
            <person name="Xiong C."/>
            <person name="Li S."/>
            <person name="Yu J."/>
            <person name="Hong S."/>
            <person name="Yu X."/>
            <person name="Zou P."/>
            <person name="Chen C."/>
            <person name="Chang X."/>
            <person name="Wang W."/>
            <person name="Lv Y."/>
            <person name="Sun Y."/>
            <person name="Ma L."/>
            <person name="Shen B."/>
            <person name="Zhu C."/>
        </authorList>
    </citation>
    <scope>NUCLEOTIDE SEQUENCE [LARGE SCALE GENOMIC DNA]</scope>
</reference>
<dbReference type="EMBL" id="ATLV01014774">
    <property type="status" value="NOT_ANNOTATED_CDS"/>
    <property type="molecule type" value="Genomic_DNA"/>
</dbReference>
<evidence type="ECO:0000313" key="4">
    <source>
        <dbReference type="Proteomes" id="UP000030765"/>
    </source>
</evidence>
<sequence length="565" mass="63384">MLPEFFSKAEAFKSVCDLRAIELRDDEHNIVSYYQHCEDSISQPSVKEEAHPTVQSTMEEDDDVIIIEDTEDPFKESPMTMEPSVDEVENHTVQHAVEEDDDVIIIEDEDSLEISSIPKEPSNTGTADAVFHPAFHFNEETYALCENLAKLTEVSDNEVTSSIDQPEIDPDQNVFILEETEHAEEPSNAGTEDNIVHEVEADHGDIFVQYTENTQQPTNTGTENNIVQPAVDNVEGNGALWYNYLQNLGPIDGETSIIILREIDPDDGVFMVEDTECVEKPSITRVENDRVQSAVDLAEDSYVESSKMTESCINVPTSYTVLSADGQTDDNILIEYTDNFRAESPIIKQESIGVKTECVASPAIEVDDDDDDDDVIYVEVVENPMEESSPAIKQDEDVHQEFVDNPIEESPPTIEECDDLLQIEFVDNHPIEESPTVSAMLTNASDPLKKYRKYVGPMWDKITVPVLKLRPNNNRVGVGAARRKQPMESICQYVPTDWAQMNKLVCLSSPPEVIHFPPRHGTINAEGVAKIVRKAPAATRKVSKPRAKKNNATGQRRTYTRRIRQ</sequence>
<dbReference type="EMBL" id="KE524988">
    <property type="protein sequence ID" value="KFB39569.1"/>
    <property type="molecule type" value="Genomic_DNA"/>
</dbReference>
<dbReference type="EnsemblMetazoa" id="ASIC007017-RA">
    <property type="protein sequence ID" value="ASIC007017-PA"/>
    <property type="gene ID" value="ASIC007017"/>
</dbReference>
<evidence type="ECO:0000256" key="1">
    <source>
        <dbReference type="SAM" id="MobiDB-lite"/>
    </source>
</evidence>
<reference evidence="3" key="2">
    <citation type="submission" date="2020-05" db="UniProtKB">
        <authorList>
            <consortium name="EnsemblMetazoa"/>
        </authorList>
    </citation>
    <scope>IDENTIFICATION</scope>
</reference>
<accession>A0A084VNM5</accession>
<dbReference type="VEuPathDB" id="VectorBase:ASIC007017"/>
<evidence type="ECO:0000313" key="2">
    <source>
        <dbReference type="EMBL" id="KFB39569.1"/>
    </source>
</evidence>
<dbReference type="Proteomes" id="UP000030765">
    <property type="component" value="Unassembled WGS sequence"/>
</dbReference>
<dbReference type="AlphaFoldDB" id="A0A084VNM5"/>
<organism evidence="2">
    <name type="scientific">Anopheles sinensis</name>
    <name type="common">Mosquito</name>
    <dbReference type="NCBI Taxonomy" id="74873"/>
    <lineage>
        <taxon>Eukaryota</taxon>
        <taxon>Metazoa</taxon>
        <taxon>Ecdysozoa</taxon>
        <taxon>Arthropoda</taxon>
        <taxon>Hexapoda</taxon>
        <taxon>Insecta</taxon>
        <taxon>Pterygota</taxon>
        <taxon>Neoptera</taxon>
        <taxon>Endopterygota</taxon>
        <taxon>Diptera</taxon>
        <taxon>Nematocera</taxon>
        <taxon>Culicoidea</taxon>
        <taxon>Culicidae</taxon>
        <taxon>Anophelinae</taxon>
        <taxon>Anopheles</taxon>
    </lineage>
</organism>
<gene>
    <name evidence="2" type="ORF">ZHAS_00007017</name>
</gene>
<name>A0A084VNM5_ANOSI</name>
<protein>
    <submittedName>
        <fullName evidence="2 3">Uncharacterized protein</fullName>
    </submittedName>
</protein>
<evidence type="ECO:0000313" key="3">
    <source>
        <dbReference type="EnsemblMetazoa" id="ASIC007017-PA"/>
    </source>
</evidence>